<evidence type="ECO:0000259" key="2">
    <source>
        <dbReference type="Pfam" id="PF13649"/>
    </source>
</evidence>
<dbReference type="Pfam" id="PF13649">
    <property type="entry name" value="Methyltransf_25"/>
    <property type="match status" value="1"/>
</dbReference>
<comment type="caution">
    <text evidence="3">The sequence shown here is derived from an EMBL/GenBank/DDBJ whole genome shotgun (WGS) entry which is preliminary data.</text>
</comment>
<feature type="domain" description="Methyltransferase" evidence="2">
    <location>
        <begin position="48"/>
        <end position="140"/>
    </location>
</feature>
<evidence type="ECO:0000256" key="1">
    <source>
        <dbReference type="ARBA" id="ARBA00022679"/>
    </source>
</evidence>
<accession>A0ABX2FF40</accession>
<dbReference type="EMBL" id="JAAATY010000027">
    <property type="protein sequence ID" value="NRN69403.1"/>
    <property type="molecule type" value="Genomic_DNA"/>
</dbReference>
<name>A0ABX2FF40_9PSEU</name>
<protein>
    <submittedName>
        <fullName evidence="3">Class I SAM-dependent methyltransferase</fullName>
    </submittedName>
</protein>
<dbReference type="InterPro" id="IPR041698">
    <property type="entry name" value="Methyltransf_25"/>
</dbReference>
<dbReference type="Gene3D" id="3.40.50.150">
    <property type="entry name" value="Vaccinia Virus protein VP39"/>
    <property type="match status" value="1"/>
</dbReference>
<proteinExistence type="predicted"/>
<dbReference type="SUPFAM" id="SSF53335">
    <property type="entry name" value="S-adenosyl-L-methionine-dependent methyltransferases"/>
    <property type="match status" value="1"/>
</dbReference>
<dbReference type="Proteomes" id="UP000763557">
    <property type="component" value="Unassembled WGS sequence"/>
</dbReference>
<dbReference type="GO" id="GO:0008168">
    <property type="term" value="F:methyltransferase activity"/>
    <property type="evidence" value="ECO:0007669"/>
    <property type="project" value="UniProtKB-KW"/>
</dbReference>
<dbReference type="GO" id="GO:0032259">
    <property type="term" value="P:methylation"/>
    <property type="evidence" value="ECO:0007669"/>
    <property type="project" value="UniProtKB-KW"/>
</dbReference>
<dbReference type="Gene3D" id="2.20.25.570">
    <property type="match status" value="1"/>
</dbReference>
<keyword evidence="3" id="KW-0489">Methyltransferase</keyword>
<evidence type="ECO:0000313" key="3">
    <source>
        <dbReference type="EMBL" id="NRN69403.1"/>
    </source>
</evidence>
<organism evidence="3 4">
    <name type="scientific">Kibdelosporangium persicum</name>
    <dbReference type="NCBI Taxonomy" id="2698649"/>
    <lineage>
        <taxon>Bacteria</taxon>
        <taxon>Bacillati</taxon>
        <taxon>Actinomycetota</taxon>
        <taxon>Actinomycetes</taxon>
        <taxon>Pseudonocardiales</taxon>
        <taxon>Pseudonocardiaceae</taxon>
        <taxon>Kibdelosporangium</taxon>
    </lineage>
</organism>
<sequence>MLGMRSYSAGIYGDAMADVYDELVEPMSAQTRATVDFLAGLARGGRALELGVGTGRVALPLAARGIAVHGIDASVKMVDRLRRKAGATPVTTSVGDFGDVAVSGMFDLVYVVFNTFYGLSTQDAQVECFRRVAARLRPGGAFVVEAFVPNHARFDGKGPVTANGADSGRLEVARHDPVRQQVFARQVLHTGDGMRMLPVHMRYVWPAELDLMARVAGLRPTGRYGGWCGEPFMAASSDHVSVYSKPFAGDE</sequence>
<keyword evidence="4" id="KW-1185">Reference proteome</keyword>
<keyword evidence="1" id="KW-0808">Transferase</keyword>
<reference evidence="3 4" key="1">
    <citation type="submission" date="2020-01" db="EMBL/GenBank/DDBJ databases">
        <title>Kibdelosporangium persica a novel Actinomycetes from a hot desert in Iran.</title>
        <authorList>
            <person name="Safaei N."/>
            <person name="Zaburannyi N."/>
            <person name="Mueller R."/>
            <person name="Wink J."/>
        </authorList>
    </citation>
    <scope>NUCLEOTIDE SEQUENCE [LARGE SCALE GENOMIC DNA]</scope>
    <source>
        <strain evidence="3 4">4NS15</strain>
    </source>
</reference>
<gene>
    <name evidence="3" type="ORF">GC106_66600</name>
</gene>
<dbReference type="PANTHER" id="PTHR43861">
    <property type="entry name" value="TRANS-ACONITATE 2-METHYLTRANSFERASE-RELATED"/>
    <property type="match status" value="1"/>
</dbReference>
<dbReference type="CDD" id="cd02440">
    <property type="entry name" value="AdoMet_MTases"/>
    <property type="match status" value="1"/>
</dbReference>
<evidence type="ECO:0000313" key="4">
    <source>
        <dbReference type="Proteomes" id="UP000763557"/>
    </source>
</evidence>
<dbReference type="InterPro" id="IPR029063">
    <property type="entry name" value="SAM-dependent_MTases_sf"/>
</dbReference>